<evidence type="ECO:0000256" key="1">
    <source>
        <dbReference type="SAM" id="MobiDB-lite"/>
    </source>
</evidence>
<feature type="domain" description="Ubiquitin-associated protein 1-like UBA2" evidence="2">
    <location>
        <begin position="352"/>
        <end position="389"/>
    </location>
</feature>
<protein>
    <submittedName>
        <fullName evidence="3">Ubiquitin-associated protein 1-like</fullName>
    </submittedName>
</protein>
<dbReference type="InterPro" id="IPR042575">
    <property type="entry name" value="UBAP1_C"/>
</dbReference>
<dbReference type="KEGG" id="ccan:109692329"/>
<evidence type="ECO:0000313" key="3">
    <source>
        <dbReference type="RefSeq" id="XP_020028462.1"/>
    </source>
</evidence>
<sequence>MPSPTEPSPPSSDNMNALDSVPFKVPKGFVVNTEPLPVPELSVLACRELLLGSMHDFSLERKALFWVEAAIRGPFPYHCGDLGTASAPPAWLLLVSPEYGLGPAPAKPEGQQAGHQEQEEKNEDDEVSSASKQELDHSSPQPGSPASPSPGPRRCSLELPHSVRPELARAPLARARRLSESRLPARTRAVLHRFRGGHRTLSLCPGPMPSPGPAPQLPSASALPPRPCTAGAMPPLRSHKPTVASLSPYTCLPPLRGTPQTLNSHRSHPDSTADLLSALSQEEQDLIGPVVALGYPLGRAIVALQKTGRQSLSQFFGYLSARERLLQQGYEEVLVDEAMELFQFSESQAGEFLRLWEQFSDMGFQQQRIKEVLLVHGNRQEQALEELVAYAQ</sequence>
<dbReference type="PANTHER" id="PTHR15960:SF3">
    <property type="entry name" value="UBIQUITIN-ASSOCIATED PROTEIN 1-LIKE"/>
    <property type="match status" value="1"/>
</dbReference>
<dbReference type="Pfam" id="PF21267">
    <property type="entry name" value="UBAP-1_UBA2"/>
    <property type="match status" value="1"/>
</dbReference>
<dbReference type="OrthoDB" id="2018023at2759"/>
<accession>A0A8B7VAM5</accession>
<dbReference type="GO" id="GO:0000813">
    <property type="term" value="C:ESCRT I complex"/>
    <property type="evidence" value="ECO:0007669"/>
    <property type="project" value="InterPro"/>
</dbReference>
<dbReference type="CDD" id="cd14316">
    <property type="entry name" value="UBA2_UBAP1_like"/>
    <property type="match status" value="1"/>
</dbReference>
<dbReference type="InterPro" id="IPR049467">
    <property type="entry name" value="UBAP-1-like_UBA2"/>
</dbReference>
<dbReference type="AlphaFoldDB" id="A0A8B7VAM5"/>
<dbReference type="InterPro" id="IPR038870">
    <property type="entry name" value="UBAP1"/>
</dbReference>
<feature type="compositionally biased region" description="Pro residues" evidence="1">
    <location>
        <begin position="142"/>
        <end position="151"/>
    </location>
</feature>
<dbReference type="PANTHER" id="PTHR15960">
    <property type="entry name" value="LD44032P"/>
    <property type="match status" value="1"/>
</dbReference>
<dbReference type="CTD" id="390595"/>
<dbReference type="RefSeq" id="XP_020028462.1">
    <property type="nucleotide sequence ID" value="XM_020172873.1"/>
</dbReference>
<evidence type="ECO:0000259" key="2">
    <source>
        <dbReference type="Pfam" id="PF21267"/>
    </source>
</evidence>
<dbReference type="Gene3D" id="1.20.120.1920">
    <property type="entry name" value="UBAP1 SOUBA domain"/>
    <property type="match status" value="1"/>
</dbReference>
<dbReference type="GO" id="GO:0043162">
    <property type="term" value="P:ubiquitin-dependent protein catabolic process via the multivesicular body sorting pathway"/>
    <property type="evidence" value="ECO:0007669"/>
    <property type="project" value="InterPro"/>
</dbReference>
<organism evidence="3">
    <name type="scientific">Castor canadensis</name>
    <name type="common">American beaver</name>
    <dbReference type="NCBI Taxonomy" id="51338"/>
    <lineage>
        <taxon>Eukaryota</taxon>
        <taxon>Metazoa</taxon>
        <taxon>Chordata</taxon>
        <taxon>Craniata</taxon>
        <taxon>Vertebrata</taxon>
        <taxon>Euteleostomi</taxon>
        <taxon>Mammalia</taxon>
        <taxon>Eutheria</taxon>
        <taxon>Euarchontoglires</taxon>
        <taxon>Glires</taxon>
        <taxon>Rodentia</taxon>
        <taxon>Castorimorpha</taxon>
        <taxon>Castoridae</taxon>
        <taxon>Castor</taxon>
    </lineage>
</organism>
<dbReference type="FunFam" id="1.20.120.1920:FF:000002">
    <property type="entry name" value="Ubiquitin-associated protein 1-like a"/>
    <property type="match status" value="1"/>
</dbReference>
<name>A0A8B7VAM5_CASCN</name>
<feature type="region of interest" description="Disordered" evidence="1">
    <location>
        <begin position="102"/>
        <end position="162"/>
    </location>
</feature>
<reference evidence="3" key="1">
    <citation type="submission" date="2025-08" db="UniProtKB">
        <authorList>
            <consortium name="RefSeq"/>
        </authorList>
    </citation>
    <scope>IDENTIFICATION</scope>
    <source>
        <tissue evidence="3">Leukocyte</tissue>
    </source>
</reference>
<dbReference type="GO" id="GO:0043130">
    <property type="term" value="F:ubiquitin binding"/>
    <property type="evidence" value="ECO:0007669"/>
    <property type="project" value="InterPro"/>
</dbReference>
<proteinExistence type="predicted"/>
<gene>
    <name evidence="3" type="primary">Ubap1l</name>
</gene>